<dbReference type="Proteomes" id="UP000612055">
    <property type="component" value="Unassembled WGS sequence"/>
</dbReference>
<comment type="caution">
    <text evidence="2">The sequence shown here is derived from an EMBL/GenBank/DDBJ whole genome shotgun (WGS) entry which is preliminary data.</text>
</comment>
<organism evidence="2 3">
    <name type="scientific">Edaphochlamys debaryana</name>
    <dbReference type="NCBI Taxonomy" id="47281"/>
    <lineage>
        <taxon>Eukaryota</taxon>
        <taxon>Viridiplantae</taxon>
        <taxon>Chlorophyta</taxon>
        <taxon>core chlorophytes</taxon>
        <taxon>Chlorophyceae</taxon>
        <taxon>CS clade</taxon>
        <taxon>Chlamydomonadales</taxon>
        <taxon>Chlamydomonadales incertae sedis</taxon>
        <taxon>Edaphochlamys</taxon>
    </lineage>
</organism>
<evidence type="ECO:0000313" key="3">
    <source>
        <dbReference type="Proteomes" id="UP000612055"/>
    </source>
</evidence>
<feature type="compositionally biased region" description="Polar residues" evidence="1">
    <location>
        <begin position="197"/>
        <end position="210"/>
    </location>
</feature>
<reference evidence="2" key="1">
    <citation type="journal article" date="2020" name="bioRxiv">
        <title>Comparative genomics of Chlamydomonas.</title>
        <authorList>
            <person name="Craig R.J."/>
            <person name="Hasan A.R."/>
            <person name="Ness R.W."/>
            <person name="Keightley P.D."/>
        </authorList>
    </citation>
    <scope>NUCLEOTIDE SEQUENCE</scope>
    <source>
        <strain evidence="2">CCAP 11/70</strain>
    </source>
</reference>
<feature type="region of interest" description="Disordered" evidence="1">
    <location>
        <begin position="196"/>
        <end position="251"/>
    </location>
</feature>
<keyword evidence="3" id="KW-1185">Reference proteome</keyword>
<accession>A0A836BR47</accession>
<feature type="compositionally biased region" description="Polar residues" evidence="1">
    <location>
        <begin position="233"/>
        <end position="251"/>
    </location>
</feature>
<sequence length="251" mass="26527">MAAAPSVKEQRVVVDPALSLQLWRATGLAPKALNCPRQVFSADPDSEPSTSAPAVDSFVFRVPQLPASAQCFYNGPIDTLPTYGQNSGLGLARRTSRAVPALPPQPLPPHGVKQSRKPGTGKGAPSASTSAGTWYDPQVPPAAVASPSEPEESDPLGVLLGQCPRRLRTRQRKVLRAELVLFWEERTISLRGLQLQRGASNAVSQDQPLEQQDGGSLGGGSTSSGTSFGAQQFDKNGQPLSPSSPLSEWRG</sequence>
<dbReference type="OrthoDB" id="540742at2759"/>
<evidence type="ECO:0000256" key="1">
    <source>
        <dbReference type="SAM" id="MobiDB-lite"/>
    </source>
</evidence>
<name>A0A836BR47_9CHLO</name>
<evidence type="ECO:0000313" key="2">
    <source>
        <dbReference type="EMBL" id="KAG2484273.1"/>
    </source>
</evidence>
<dbReference type="EMBL" id="JAEHOE010000153">
    <property type="protein sequence ID" value="KAG2484273.1"/>
    <property type="molecule type" value="Genomic_DNA"/>
</dbReference>
<protein>
    <submittedName>
        <fullName evidence="2">Uncharacterized protein</fullName>
    </submittedName>
</protein>
<dbReference type="AlphaFoldDB" id="A0A836BR47"/>
<gene>
    <name evidence="2" type="ORF">HYH03_016917</name>
</gene>
<proteinExistence type="predicted"/>
<feature type="region of interest" description="Disordered" evidence="1">
    <location>
        <begin position="99"/>
        <end position="158"/>
    </location>
</feature>